<keyword evidence="1" id="KW-0812">Transmembrane</keyword>
<protein>
    <submittedName>
        <fullName evidence="2">Uncharacterized protein</fullName>
    </submittedName>
</protein>
<feature type="transmembrane region" description="Helical" evidence="1">
    <location>
        <begin position="15"/>
        <end position="35"/>
    </location>
</feature>
<proteinExistence type="predicted"/>
<evidence type="ECO:0000313" key="2">
    <source>
        <dbReference type="EMBL" id="KOF69195.1"/>
    </source>
</evidence>
<evidence type="ECO:0000256" key="1">
    <source>
        <dbReference type="SAM" id="Phobius"/>
    </source>
</evidence>
<reference evidence="2" key="1">
    <citation type="submission" date="2015-07" db="EMBL/GenBank/DDBJ databases">
        <title>MeaNS - Measles Nucleotide Surveillance Program.</title>
        <authorList>
            <person name="Tran T."/>
            <person name="Druce J."/>
        </authorList>
    </citation>
    <scope>NUCLEOTIDE SEQUENCE</scope>
    <source>
        <strain evidence="2">UCB-OBI-ISO-001</strain>
        <tissue evidence="2">Gonad</tissue>
    </source>
</reference>
<organism evidence="2">
    <name type="scientific">Octopus bimaculoides</name>
    <name type="common">California two-spotted octopus</name>
    <dbReference type="NCBI Taxonomy" id="37653"/>
    <lineage>
        <taxon>Eukaryota</taxon>
        <taxon>Metazoa</taxon>
        <taxon>Spiralia</taxon>
        <taxon>Lophotrochozoa</taxon>
        <taxon>Mollusca</taxon>
        <taxon>Cephalopoda</taxon>
        <taxon>Coleoidea</taxon>
        <taxon>Octopodiformes</taxon>
        <taxon>Octopoda</taxon>
        <taxon>Incirrata</taxon>
        <taxon>Octopodidae</taxon>
        <taxon>Octopus</taxon>
    </lineage>
</organism>
<keyword evidence="1" id="KW-1133">Transmembrane helix</keyword>
<accession>A0A0L8FXX6</accession>
<dbReference type="AlphaFoldDB" id="A0A0L8FXX6"/>
<name>A0A0L8FXX6_OCTBM</name>
<sequence length="50" mass="5808">MSKIKCIKKLKKKQIISLLAISFFTFLFIILSVYLSHNTFVPCLFITITL</sequence>
<gene>
    <name evidence="2" type="ORF">OCBIM_22005525mg</name>
</gene>
<keyword evidence="1" id="KW-0472">Membrane</keyword>
<dbReference type="EMBL" id="KQ425647">
    <property type="protein sequence ID" value="KOF69195.1"/>
    <property type="molecule type" value="Genomic_DNA"/>
</dbReference>